<dbReference type="SMART" id="SM00248">
    <property type="entry name" value="ANK"/>
    <property type="match status" value="2"/>
</dbReference>
<dbReference type="PaxDb" id="55529-EKX43877"/>
<accession>A0A0C3TIY9</accession>
<dbReference type="PROSITE" id="PS50088">
    <property type="entry name" value="ANK_REPEAT"/>
    <property type="match status" value="1"/>
</dbReference>
<keyword evidence="5" id="KW-1185">Reference proteome</keyword>
<dbReference type="OrthoDB" id="194358at2759"/>
<organism evidence="4 5">
    <name type="scientific">Guillardia theta (strain CCMP2712)</name>
    <name type="common">Cryptophyte</name>
    <dbReference type="NCBI Taxonomy" id="905079"/>
    <lineage>
        <taxon>Eukaryota</taxon>
        <taxon>Cryptophyceae</taxon>
        <taxon>Pyrenomonadales</taxon>
        <taxon>Geminigeraceae</taxon>
        <taxon>Guillardia</taxon>
    </lineage>
</organism>
<keyword evidence="2 3" id="KW-0040">ANK repeat</keyword>
<evidence type="ECO:0000256" key="2">
    <source>
        <dbReference type="ARBA" id="ARBA00023043"/>
    </source>
</evidence>
<dbReference type="eggNOG" id="KOG0504">
    <property type="taxonomic scope" value="Eukaryota"/>
</dbReference>
<dbReference type="HOGENOM" id="CLU_000134_45_5_1"/>
<dbReference type="STRING" id="905079.L1J6E1"/>
<reference evidence="5" key="1">
    <citation type="journal article" date="2012" name="Nature">
        <title>Algal genomes reveal evolutionary mosaicism and the fate of nucleomorphs.</title>
        <authorList>
            <consortium name="DOE Joint Genome Institute"/>
            <person name="Curtis B.A."/>
            <person name="Tanifuji G."/>
            <person name="Burki F."/>
            <person name="Gruber A."/>
            <person name="Irimia M."/>
            <person name="Maruyama S."/>
            <person name="Arias M.C."/>
            <person name="Ball S.G."/>
            <person name="Gile G.H."/>
            <person name="Hirakawa Y."/>
            <person name="Hopkins J.F."/>
            <person name="Kuo A."/>
            <person name="Rensing S.A."/>
            <person name="Schmutz J."/>
            <person name="Symeonidi A."/>
            <person name="Elias M."/>
            <person name="Eveleigh R.J."/>
            <person name="Herman E.K."/>
            <person name="Klute M.J."/>
            <person name="Nakayama T."/>
            <person name="Obornik M."/>
            <person name="Reyes-Prieto A."/>
            <person name="Armbrust E.V."/>
            <person name="Aves S.J."/>
            <person name="Beiko R.G."/>
            <person name="Coutinho P."/>
            <person name="Dacks J.B."/>
            <person name="Durnford D.G."/>
            <person name="Fast N.M."/>
            <person name="Green B.R."/>
            <person name="Grisdale C.J."/>
            <person name="Hempel F."/>
            <person name="Henrissat B."/>
            <person name="Hoppner M.P."/>
            <person name="Ishida K."/>
            <person name="Kim E."/>
            <person name="Koreny L."/>
            <person name="Kroth P.G."/>
            <person name="Liu Y."/>
            <person name="Malik S.B."/>
            <person name="Maier U.G."/>
            <person name="McRose D."/>
            <person name="Mock T."/>
            <person name="Neilson J.A."/>
            <person name="Onodera N.T."/>
            <person name="Poole A.M."/>
            <person name="Pritham E.J."/>
            <person name="Richards T.A."/>
            <person name="Rocap G."/>
            <person name="Roy S.W."/>
            <person name="Sarai C."/>
            <person name="Schaack S."/>
            <person name="Shirato S."/>
            <person name="Slamovits C.H."/>
            <person name="Spencer D.F."/>
            <person name="Suzuki S."/>
            <person name="Worden A.Z."/>
            <person name="Zauner S."/>
            <person name="Barry K."/>
            <person name="Bell C."/>
            <person name="Bharti A.K."/>
            <person name="Crow J.A."/>
            <person name="Grimwood J."/>
            <person name="Kramer R."/>
            <person name="Lindquist E."/>
            <person name="Lucas S."/>
            <person name="Salamov A."/>
            <person name="McFadden G.I."/>
            <person name="Lane C.E."/>
            <person name="Keeling P.J."/>
            <person name="Gray M.W."/>
            <person name="Grigoriev I.V."/>
            <person name="Archibald J.M."/>
        </authorList>
    </citation>
    <scope>NUCLEOTIDE SEQUENCE</scope>
    <source>
        <strain evidence="5">CCMP2712</strain>
    </source>
</reference>
<evidence type="ECO:0000256" key="3">
    <source>
        <dbReference type="PROSITE-ProRule" id="PRU00023"/>
    </source>
</evidence>
<reference evidence="5" key="2">
    <citation type="submission" date="2012-11" db="EMBL/GenBank/DDBJ databases">
        <authorList>
            <person name="Kuo A."/>
            <person name="Curtis B.A."/>
            <person name="Tanifuji G."/>
            <person name="Burki F."/>
            <person name="Gruber A."/>
            <person name="Irimia M."/>
            <person name="Maruyama S."/>
            <person name="Arias M.C."/>
            <person name="Ball S.G."/>
            <person name="Gile G.H."/>
            <person name="Hirakawa Y."/>
            <person name="Hopkins J.F."/>
            <person name="Rensing S.A."/>
            <person name="Schmutz J."/>
            <person name="Symeonidi A."/>
            <person name="Elias M."/>
            <person name="Eveleigh R.J."/>
            <person name="Herman E.K."/>
            <person name="Klute M.J."/>
            <person name="Nakayama T."/>
            <person name="Obornik M."/>
            <person name="Reyes-Prieto A."/>
            <person name="Armbrust E.V."/>
            <person name="Aves S.J."/>
            <person name="Beiko R.G."/>
            <person name="Coutinho P."/>
            <person name="Dacks J.B."/>
            <person name="Durnford D.G."/>
            <person name="Fast N.M."/>
            <person name="Green B.R."/>
            <person name="Grisdale C."/>
            <person name="Hempe F."/>
            <person name="Henrissat B."/>
            <person name="Hoppner M.P."/>
            <person name="Ishida K.-I."/>
            <person name="Kim E."/>
            <person name="Koreny L."/>
            <person name="Kroth P.G."/>
            <person name="Liu Y."/>
            <person name="Malik S.-B."/>
            <person name="Maier U.G."/>
            <person name="McRose D."/>
            <person name="Mock T."/>
            <person name="Neilson J.A."/>
            <person name="Onodera N.T."/>
            <person name="Poole A.M."/>
            <person name="Pritham E.J."/>
            <person name="Richards T.A."/>
            <person name="Rocap G."/>
            <person name="Roy S.W."/>
            <person name="Sarai C."/>
            <person name="Schaack S."/>
            <person name="Shirato S."/>
            <person name="Slamovits C.H."/>
            <person name="Spencer D.F."/>
            <person name="Suzuki S."/>
            <person name="Worden A.Z."/>
            <person name="Zauner S."/>
            <person name="Barry K."/>
            <person name="Bell C."/>
            <person name="Bharti A.K."/>
            <person name="Crow J.A."/>
            <person name="Grimwood J."/>
            <person name="Kramer R."/>
            <person name="Lindquist E."/>
            <person name="Lucas S."/>
            <person name="Salamov A."/>
            <person name="McFadden G.I."/>
            <person name="Lane C.E."/>
            <person name="Keeling P.J."/>
            <person name="Gray M.W."/>
            <person name="Grigoriev I.V."/>
            <person name="Archibald J.M."/>
        </authorList>
    </citation>
    <scope>NUCLEOTIDE SEQUENCE</scope>
    <source>
        <strain evidence="5">CCMP2712</strain>
    </source>
</reference>
<dbReference type="EnsemblProtists" id="EKX43877">
    <property type="protein sequence ID" value="EKX43877"/>
    <property type="gene ID" value="GUITHDRAFT_56436"/>
</dbReference>
<dbReference type="Gene3D" id="1.25.40.20">
    <property type="entry name" value="Ankyrin repeat-containing domain"/>
    <property type="match status" value="1"/>
</dbReference>
<dbReference type="PANTHER" id="PTHR24171">
    <property type="entry name" value="ANKYRIN REPEAT DOMAIN-CONTAINING PROTEIN 39-RELATED"/>
    <property type="match status" value="1"/>
</dbReference>
<evidence type="ECO:0000256" key="1">
    <source>
        <dbReference type="ARBA" id="ARBA00022737"/>
    </source>
</evidence>
<evidence type="ECO:0000313" key="5">
    <source>
        <dbReference type="Proteomes" id="UP000011087"/>
    </source>
</evidence>
<dbReference type="Proteomes" id="UP000011087">
    <property type="component" value="Unassembled WGS sequence"/>
</dbReference>
<dbReference type="InterPro" id="IPR002110">
    <property type="entry name" value="Ankyrin_rpt"/>
</dbReference>
<dbReference type="Pfam" id="PF00023">
    <property type="entry name" value="Ank"/>
    <property type="match status" value="2"/>
</dbReference>
<dbReference type="OMA" id="NAREHNF"/>
<dbReference type="PROSITE" id="PS50297">
    <property type="entry name" value="ANK_REP_REGION"/>
    <property type="match status" value="1"/>
</dbReference>
<reference evidence="4" key="3">
    <citation type="submission" date="2015-06" db="UniProtKB">
        <authorList>
            <consortium name="EnsemblProtists"/>
        </authorList>
    </citation>
    <scope>IDENTIFICATION</scope>
</reference>
<dbReference type="InterPro" id="IPR036770">
    <property type="entry name" value="Ankyrin_rpt-contain_sf"/>
</dbReference>
<sequence>MEAKTSMGFTALHLAAQACSQECMHSLISKGADVNALDHVRTSPLHIAVQLESPACVQQLLLAGANLRVKTIDGTTPIDLASQQQDKKLYNQLRSVARPAQVAENGSRKILSLQEE</sequence>
<dbReference type="PROSITE" id="PS51257">
    <property type="entry name" value="PROKAR_LIPOPROTEIN"/>
    <property type="match status" value="1"/>
</dbReference>
<feature type="repeat" description="ANK" evidence="3">
    <location>
        <begin position="7"/>
        <end position="39"/>
    </location>
</feature>
<keyword evidence="1" id="KW-0677">Repeat</keyword>
<dbReference type="SUPFAM" id="SSF48403">
    <property type="entry name" value="Ankyrin repeat"/>
    <property type="match status" value="1"/>
</dbReference>
<proteinExistence type="predicted"/>
<protein>
    <submittedName>
        <fullName evidence="4">Uncharacterized protein</fullName>
    </submittedName>
</protein>
<evidence type="ECO:0000313" key="4">
    <source>
        <dbReference type="EnsemblProtists" id="EKX43877"/>
    </source>
</evidence>
<name>A0A0C3TIY9_GUITC</name>